<evidence type="ECO:0000256" key="6">
    <source>
        <dbReference type="ARBA" id="ARBA00022960"/>
    </source>
</evidence>
<name>A0A7X1B213_9BACT</name>
<evidence type="ECO:0000259" key="13">
    <source>
        <dbReference type="Pfam" id="PF00275"/>
    </source>
</evidence>
<comment type="catalytic activity">
    <reaction evidence="11 12">
        <text>phosphoenolpyruvate + UDP-N-acetyl-alpha-D-glucosamine = UDP-N-acetyl-3-O-(1-carboxyvinyl)-alpha-D-glucosamine + phosphate</text>
        <dbReference type="Rhea" id="RHEA:18681"/>
        <dbReference type="ChEBI" id="CHEBI:43474"/>
        <dbReference type="ChEBI" id="CHEBI:57705"/>
        <dbReference type="ChEBI" id="CHEBI:58702"/>
        <dbReference type="ChEBI" id="CHEBI:68483"/>
        <dbReference type="EC" id="2.5.1.7"/>
    </reaction>
</comment>
<feature type="modified residue" description="2-(S-cysteinyl)pyruvic acid O-phosphothioketal" evidence="12">
    <location>
        <position position="116"/>
    </location>
</feature>
<dbReference type="PANTHER" id="PTHR43783">
    <property type="entry name" value="UDP-N-ACETYLGLUCOSAMINE 1-CARBOXYVINYLTRANSFERASE"/>
    <property type="match status" value="1"/>
</dbReference>
<keyword evidence="3 12" id="KW-0963">Cytoplasm</keyword>
<feature type="binding site" evidence="12">
    <location>
        <position position="307"/>
    </location>
    <ligand>
        <name>UDP-N-acetyl-alpha-D-glucosamine</name>
        <dbReference type="ChEBI" id="CHEBI:57705"/>
    </ligand>
</feature>
<dbReference type="EC" id="2.5.1.7" evidence="12"/>
<dbReference type="AlphaFoldDB" id="A0A7X1B213"/>
<sequence>MDVIRIKGGRPLKGRITAGGAKNSVLPIFAACLLTEEECIIRNVPDLSDVRYMGRILEHVGASVVEEGDGVWRIRAQEVRSEAPYELVRKMRASICLLGSLVGRLGEAKVSMPGGCVIGPRPIDLHLKGLRKLSCKVDVEAGYLQVDGSNRRGGGVFLGGRYGSTVTGTANLLMAAVTTPGTTRIECAACEPEIVDLCAVLGKMGAQIEGVGSPTLIVHGIDALRGVDHTVIDDRIETGTYLIAAALTGSDLEVKGAPPSMLGALHDKMEEAGVDLIYREGLWTVHASGPRIPVDLITLPHPGFPTDLQAQMCTLMAVTPGISVLTERIYPNRFMHVSELQRMGADLAIEGASCIVKGVKKLSGAPVMASDLRASAALVLAGLVADGDTWIQRVYHLDRGYQRMDEKLRDVGASVERLPAAEMPKHLLGED</sequence>
<reference evidence="14 15" key="1">
    <citation type="submission" date="2020-07" db="EMBL/GenBank/DDBJ databases">
        <authorList>
            <person name="Feng X."/>
        </authorList>
    </citation>
    <scope>NUCLEOTIDE SEQUENCE [LARGE SCALE GENOMIC DNA]</scope>
    <source>
        <strain evidence="14 15">JCM14086</strain>
    </source>
</reference>
<dbReference type="GO" id="GO:0051301">
    <property type="term" value="P:cell division"/>
    <property type="evidence" value="ECO:0007669"/>
    <property type="project" value="UniProtKB-KW"/>
</dbReference>
<comment type="similarity">
    <text evidence="10 12">Belongs to the EPSP synthase family. MurA subfamily.</text>
</comment>
<dbReference type="SUPFAM" id="SSF55205">
    <property type="entry name" value="EPT/RTPC-like"/>
    <property type="match status" value="1"/>
</dbReference>
<feature type="binding site" evidence="12">
    <location>
        <begin position="22"/>
        <end position="23"/>
    </location>
    <ligand>
        <name>phosphoenolpyruvate</name>
        <dbReference type="ChEBI" id="CHEBI:58702"/>
    </ligand>
</feature>
<evidence type="ECO:0000256" key="9">
    <source>
        <dbReference type="ARBA" id="ARBA00023316"/>
    </source>
</evidence>
<organism evidence="14 15">
    <name type="scientific">Puniceicoccus vermicola</name>
    <dbReference type="NCBI Taxonomy" id="388746"/>
    <lineage>
        <taxon>Bacteria</taxon>
        <taxon>Pseudomonadati</taxon>
        <taxon>Verrucomicrobiota</taxon>
        <taxon>Opitutia</taxon>
        <taxon>Puniceicoccales</taxon>
        <taxon>Puniceicoccaceae</taxon>
        <taxon>Puniceicoccus</taxon>
    </lineage>
</organism>
<dbReference type="NCBIfam" id="TIGR01072">
    <property type="entry name" value="murA"/>
    <property type="match status" value="1"/>
</dbReference>
<dbReference type="GO" id="GO:0005737">
    <property type="term" value="C:cytoplasm"/>
    <property type="evidence" value="ECO:0007669"/>
    <property type="project" value="UniProtKB-SubCell"/>
</dbReference>
<keyword evidence="9 12" id="KW-0961">Cell wall biogenesis/degradation</keyword>
<feature type="binding site" evidence="12">
    <location>
        <begin position="121"/>
        <end position="125"/>
    </location>
    <ligand>
        <name>UDP-N-acetyl-alpha-D-glucosamine</name>
        <dbReference type="ChEBI" id="CHEBI:57705"/>
    </ligand>
</feature>
<comment type="function">
    <text evidence="12">Cell wall formation. Adds enolpyruvyl to UDP-N-acetylglucosamine.</text>
</comment>
<feature type="active site" description="Proton donor" evidence="12">
    <location>
        <position position="116"/>
    </location>
</feature>
<dbReference type="GO" id="GO:0009252">
    <property type="term" value="P:peptidoglycan biosynthetic process"/>
    <property type="evidence" value="ECO:0007669"/>
    <property type="project" value="UniProtKB-UniRule"/>
</dbReference>
<evidence type="ECO:0000256" key="5">
    <source>
        <dbReference type="ARBA" id="ARBA00022679"/>
    </source>
</evidence>
<comment type="pathway">
    <text evidence="2 12">Cell wall biogenesis; peptidoglycan biosynthesis.</text>
</comment>
<evidence type="ECO:0000256" key="12">
    <source>
        <dbReference type="HAMAP-Rule" id="MF_00111"/>
    </source>
</evidence>
<evidence type="ECO:0000256" key="11">
    <source>
        <dbReference type="ARBA" id="ARBA00047527"/>
    </source>
</evidence>
<dbReference type="InterPro" id="IPR001986">
    <property type="entry name" value="Enolpyruvate_Tfrase_dom"/>
</dbReference>
<dbReference type="EMBL" id="JACHVA010000139">
    <property type="protein sequence ID" value="MBC2604163.1"/>
    <property type="molecule type" value="Genomic_DNA"/>
</dbReference>
<keyword evidence="6 12" id="KW-0133">Cell shape</keyword>
<dbReference type="NCBIfam" id="NF006873">
    <property type="entry name" value="PRK09369.1"/>
    <property type="match status" value="1"/>
</dbReference>
<comment type="subcellular location">
    <subcellularLocation>
        <location evidence="1 12">Cytoplasm</location>
    </subcellularLocation>
</comment>
<keyword evidence="4 12" id="KW-0132">Cell division</keyword>
<protein>
    <recommendedName>
        <fullName evidence="12">UDP-N-acetylglucosamine 1-carboxyvinyltransferase</fullName>
        <ecNumber evidence="12">2.5.1.7</ecNumber>
    </recommendedName>
    <alternativeName>
        <fullName evidence="12">Enoylpyruvate transferase</fullName>
    </alternativeName>
    <alternativeName>
        <fullName evidence="12">UDP-N-acetylglucosamine enolpyruvyl transferase</fullName>
        <shortName evidence="12">EPT</shortName>
    </alternativeName>
</protein>
<comment type="caution">
    <text evidence="12">Lacks conserved residue(s) required for the propagation of feature annotation.</text>
</comment>
<dbReference type="HAMAP" id="MF_00111">
    <property type="entry name" value="MurA"/>
    <property type="match status" value="1"/>
</dbReference>
<evidence type="ECO:0000256" key="10">
    <source>
        <dbReference type="ARBA" id="ARBA00038367"/>
    </source>
</evidence>
<evidence type="ECO:0000256" key="7">
    <source>
        <dbReference type="ARBA" id="ARBA00022984"/>
    </source>
</evidence>
<dbReference type="Gene3D" id="3.65.10.10">
    <property type="entry name" value="Enolpyruvate transferase domain"/>
    <property type="match status" value="2"/>
</dbReference>
<proteinExistence type="inferred from homology"/>
<dbReference type="Pfam" id="PF00275">
    <property type="entry name" value="EPSP_synthase"/>
    <property type="match status" value="1"/>
</dbReference>
<dbReference type="GO" id="GO:0071555">
    <property type="term" value="P:cell wall organization"/>
    <property type="evidence" value="ECO:0007669"/>
    <property type="project" value="UniProtKB-KW"/>
</dbReference>
<evidence type="ECO:0000256" key="1">
    <source>
        <dbReference type="ARBA" id="ARBA00004496"/>
    </source>
</evidence>
<dbReference type="InterPro" id="IPR050068">
    <property type="entry name" value="MurA_subfamily"/>
</dbReference>
<evidence type="ECO:0000256" key="4">
    <source>
        <dbReference type="ARBA" id="ARBA00022618"/>
    </source>
</evidence>
<comment type="caution">
    <text evidence="14">The sequence shown here is derived from an EMBL/GenBank/DDBJ whole genome shotgun (WGS) entry which is preliminary data.</text>
</comment>
<feature type="binding site" evidence="12">
    <location>
        <position position="92"/>
    </location>
    <ligand>
        <name>UDP-N-acetyl-alpha-D-glucosamine</name>
        <dbReference type="ChEBI" id="CHEBI:57705"/>
    </ligand>
</feature>
<evidence type="ECO:0000313" key="15">
    <source>
        <dbReference type="Proteomes" id="UP000525652"/>
    </source>
</evidence>
<dbReference type="InterPro" id="IPR036968">
    <property type="entry name" value="Enolpyruvate_Tfrase_sf"/>
</dbReference>
<dbReference type="RefSeq" id="WP_185694776.1">
    <property type="nucleotide sequence ID" value="NZ_JACHVA010000139.1"/>
</dbReference>
<dbReference type="GO" id="GO:0008760">
    <property type="term" value="F:UDP-N-acetylglucosamine 1-carboxyvinyltransferase activity"/>
    <property type="evidence" value="ECO:0007669"/>
    <property type="project" value="UniProtKB-UniRule"/>
</dbReference>
<keyword evidence="7 12" id="KW-0573">Peptidoglycan synthesis</keyword>
<evidence type="ECO:0000313" key="14">
    <source>
        <dbReference type="EMBL" id="MBC2604163.1"/>
    </source>
</evidence>
<dbReference type="GO" id="GO:0019277">
    <property type="term" value="P:UDP-N-acetylgalactosamine biosynthetic process"/>
    <property type="evidence" value="ECO:0007669"/>
    <property type="project" value="InterPro"/>
</dbReference>
<dbReference type="GO" id="GO:0008360">
    <property type="term" value="P:regulation of cell shape"/>
    <property type="evidence" value="ECO:0007669"/>
    <property type="project" value="UniProtKB-KW"/>
</dbReference>
<keyword evidence="8 12" id="KW-0131">Cell cycle</keyword>
<dbReference type="Proteomes" id="UP000525652">
    <property type="component" value="Unassembled WGS sequence"/>
</dbReference>
<dbReference type="InterPro" id="IPR005750">
    <property type="entry name" value="UDP_GlcNAc_COvinyl_MurA"/>
</dbReference>
<gene>
    <name evidence="12 14" type="primary">murA</name>
    <name evidence="14" type="ORF">H5P30_20460</name>
</gene>
<evidence type="ECO:0000256" key="8">
    <source>
        <dbReference type="ARBA" id="ARBA00023306"/>
    </source>
</evidence>
<keyword evidence="12" id="KW-0670">Pyruvate</keyword>
<evidence type="ECO:0000256" key="2">
    <source>
        <dbReference type="ARBA" id="ARBA00004752"/>
    </source>
</evidence>
<dbReference type="UniPathway" id="UPA00219"/>
<dbReference type="PANTHER" id="PTHR43783:SF1">
    <property type="entry name" value="UDP-N-ACETYLGLUCOSAMINE 1-CARBOXYVINYLTRANSFERASE"/>
    <property type="match status" value="1"/>
</dbReference>
<keyword evidence="15" id="KW-1185">Reference proteome</keyword>
<dbReference type="InterPro" id="IPR013792">
    <property type="entry name" value="RNA3'P_cycl/enolpyr_Trfase_a/b"/>
</dbReference>
<dbReference type="CDD" id="cd01555">
    <property type="entry name" value="UdpNAET"/>
    <property type="match status" value="1"/>
</dbReference>
<evidence type="ECO:0000256" key="3">
    <source>
        <dbReference type="ARBA" id="ARBA00022490"/>
    </source>
</evidence>
<accession>A0A7X1B213</accession>
<keyword evidence="5 12" id="KW-0808">Transferase</keyword>
<feature type="binding site" evidence="12">
    <location>
        <position position="329"/>
    </location>
    <ligand>
        <name>UDP-N-acetyl-alpha-D-glucosamine</name>
        <dbReference type="ChEBI" id="CHEBI:57705"/>
    </ligand>
</feature>
<feature type="domain" description="Enolpyruvate transferase" evidence="13">
    <location>
        <begin position="7"/>
        <end position="408"/>
    </location>
</feature>